<gene>
    <name evidence="6" type="ORF">LCGC14_1303020</name>
    <name evidence="5" type="ORF">LCGC14_1347140</name>
    <name evidence="4" type="ORF">LCGC14_1398570</name>
    <name evidence="3" type="ORF">LCGC14_2050960</name>
    <name evidence="2" type="ORF">LCGC14_2565050</name>
    <name evidence="1" type="ORF">LCGC14_2909930</name>
</gene>
<organism evidence="3">
    <name type="scientific">marine sediment metagenome</name>
    <dbReference type="NCBI Taxonomy" id="412755"/>
    <lineage>
        <taxon>unclassified sequences</taxon>
        <taxon>metagenomes</taxon>
        <taxon>ecological metagenomes</taxon>
    </lineage>
</organism>
<evidence type="ECO:0000313" key="4">
    <source>
        <dbReference type="EMBL" id="KKM74603.1"/>
    </source>
</evidence>
<dbReference type="AlphaFoldDB" id="A0A0F9HL19"/>
<dbReference type="EMBL" id="LAZR01057552">
    <property type="protein sequence ID" value="KKK71834.1"/>
    <property type="molecule type" value="Genomic_DNA"/>
</dbReference>
<dbReference type="EMBL" id="LAZR01024238">
    <property type="protein sequence ID" value="KKL75827.1"/>
    <property type="molecule type" value="Genomic_DNA"/>
</dbReference>
<evidence type="ECO:0000313" key="2">
    <source>
        <dbReference type="EMBL" id="KKL09522.1"/>
    </source>
</evidence>
<proteinExistence type="predicted"/>
<evidence type="ECO:0000313" key="1">
    <source>
        <dbReference type="EMBL" id="KKK71834.1"/>
    </source>
</evidence>
<evidence type="ECO:0000313" key="3">
    <source>
        <dbReference type="EMBL" id="KKL75827.1"/>
    </source>
</evidence>
<dbReference type="EMBL" id="LAZR01008297">
    <property type="protein sequence ID" value="KKM79702.1"/>
    <property type="molecule type" value="Genomic_DNA"/>
</dbReference>
<evidence type="ECO:0000313" key="5">
    <source>
        <dbReference type="EMBL" id="KKM79702.1"/>
    </source>
</evidence>
<evidence type="ECO:0000313" key="6">
    <source>
        <dbReference type="EMBL" id="KKM84049.1"/>
    </source>
</evidence>
<dbReference type="EMBL" id="LAZR01007623">
    <property type="protein sequence ID" value="KKM84049.1"/>
    <property type="molecule type" value="Genomic_DNA"/>
</dbReference>
<comment type="caution">
    <text evidence="3">The sequence shown here is derived from an EMBL/GenBank/DDBJ whole genome shotgun (WGS) entry which is preliminary data.</text>
</comment>
<accession>A0A0F9HL19</accession>
<reference evidence="3" key="1">
    <citation type="journal article" date="2015" name="Nature">
        <title>Complex archaea that bridge the gap between prokaryotes and eukaryotes.</title>
        <authorList>
            <person name="Spang A."/>
            <person name="Saw J.H."/>
            <person name="Jorgensen S.L."/>
            <person name="Zaremba-Niedzwiedzka K."/>
            <person name="Martijn J."/>
            <person name="Lind A.E."/>
            <person name="van Eijk R."/>
            <person name="Schleper C."/>
            <person name="Guy L."/>
            <person name="Ettema T.J."/>
        </authorList>
    </citation>
    <scope>NUCLEOTIDE SEQUENCE</scope>
</reference>
<dbReference type="EMBL" id="LAZR01009113">
    <property type="protein sequence ID" value="KKM74603.1"/>
    <property type="molecule type" value="Genomic_DNA"/>
</dbReference>
<feature type="non-terminal residue" evidence="3">
    <location>
        <position position="52"/>
    </location>
</feature>
<name>A0A0F9HL19_9ZZZZ</name>
<dbReference type="EMBL" id="LAZR01042444">
    <property type="protein sequence ID" value="KKL09522.1"/>
    <property type="molecule type" value="Genomic_DNA"/>
</dbReference>
<sequence length="52" mass="6230">MREEPTSCTCYVRHLDARTRYVLHNGAHNPTCPWYRESGDIVDRKYDELFRA</sequence>
<protein>
    <submittedName>
        <fullName evidence="3">Uncharacterized protein</fullName>
    </submittedName>
</protein>